<dbReference type="InterPro" id="IPR036291">
    <property type="entry name" value="NAD(P)-bd_dom_sf"/>
</dbReference>
<proteinExistence type="inferred from homology"/>
<dbReference type="PANTHER" id="PTHR10366">
    <property type="entry name" value="NAD DEPENDENT EPIMERASE/DEHYDRATASE"/>
    <property type="match status" value="1"/>
</dbReference>
<evidence type="ECO:0000313" key="5">
    <source>
        <dbReference type="Proteomes" id="UP001283361"/>
    </source>
</evidence>
<protein>
    <recommendedName>
        <fullName evidence="3">NAD-dependent epimerase/dehydratase domain-containing protein</fullName>
    </recommendedName>
</protein>
<dbReference type="EMBL" id="JAWDGP010005680">
    <property type="protein sequence ID" value="KAK3754355.1"/>
    <property type="molecule type" value="Genomic_DNA"/>
</dbReference>
<name>A0AAE0YQN3_9GAST</name>
<organism evidence="4 5">
    <name type="scientific">Elysia crispata</name>
    <name type="common">lettuce slug</name>
    <dbReference type="NCBI Taxonomy" id="231223"/>
    <lineage>
        <taxon>Eukaryota</taxon>
        <taxon>Metazoa</taxon>
        <taxon>Spiralia</taxon>
        <taxon>Lophotrochozoa</taxon>
        <taxon>Mollusca</taxon>
        <taxon>Gastropoda</taxon>
        <taxon>Heterobranchia</taxon>
        <taxon>Euthyneura</taxon>
        <taxon>Panpulmonata</taxon>
        <taxon>Sacoglossa</taxon>
        <taxon>Placobranchoidea</taxon>
        <taxon>Plakobranchidae</taxon>
        <taxon>Elysia</taxon>
    </lineage>
</organism>
<evidence type="ECO:0000313" key="4">
    <source>
        <dbReference type="EMBL" id="KAK3754355.1"/>
    </source>
</evidence>
<dbReference type="InterPro" id="IPR050425">
    <property type="entry name" value="NAD(P)_dehydrat-like"/>
</dbReference>
<dbReference type="FunFam" id="3.40.50.720:FF:000336">
    <property type="entry name" value="Aldehyde reductase"/>
    <property type="match status" value="1"/>
</dbReference>
<comment type="similarity">
    <text evidence="2">Belongs to the NAD(P)-dependent epimerase/dehydratase family. Dihydroflavonol-4-reductase subfamily.</text>
</comment>
<dbReference type="CDD" id="cd05227">
    <property type="entry name" value="AR_SDR_e"/>
    <property type="match status" value="1"/>
</dbReference>
<gene>
    <name evidence="4" type="ORF">RRG08_026949</name>
</gene>
<evidence type="ECO:0000256" key="1">
    <source>
        <dbReference type="ARBA" id="ARBA00023002"/>
    </source>
</evidence>
<dbReference type="Gene3D" id="3.40.50.720">
    <property type="entry name" value="NAD(P)-binding Rossmann-like Domain"/>
    <property type="match status" value="1"/>
</dbReference>
<dbReference type="PANTHER" id="PTHR10366:SF564">
    <property type="entry name" value="STEROL-4-ALPHA-CARBOXYLATE 3-DEHYDROGENASE, DECARBOXYLATING"/>
    <property type="match status" value="1"/>
</dbReference>
<reference evidence="4" key="1">
    <citation type="journal article" date="2023" name="G3 (Bethesda)">
        <title>A reference genome for the long-term kleptoplast-retaining sea slug Elysia crispata morphotype clarki.</title>
        <authorList>
            <person name="Eastman K.E."/>
            <person name="Pendleton A.L."/>
            <person name="Shaikh M.A."/>
            <person name="Suttiyut T."/>
            <person name="Ogas R."/>
            <person name="Tomko P."/>
            <person name="Gavelis G."/>
            <person name="Widhalm J.R."/>
            <person name="Wisecaver J.H."/>
        </authorList>
    </citation>
    <scope>NUCLEOTIDE SEQUENCE</scope>
    <source>
        <strain evidence="4">ECLA1</strain>
    </source>
</reference>
<dbReference type="Proteomes" id="UP001283361">
    <property type="component" value="Unassembled WGS sequence"/>
</dbReference>
<dbReference type="SUPFAM" id="SSF51735">
    <property type="entry name" value="NAD(P)-binding Rossmann-fold domains"/>
    <property type="match status" value="1"/>
</dbReference>
<sequence>MSDNPLILVTGASGFVATHVVKLLQEKGYRVRGTVRSLKNVEKVKHLYELCPNAKHKLELVEADLTKDDSWPSAVAGCEYVHHVASPFPLEEPKTEAEVIEPAVQGTLGVLKAVAKAGSVKRVVLTSSCIAIASIGGNKEPKTEKDWTNLSDPGTTAYGKSKHLAEKAAWDFVKDLPASEKFELAVVNPNFIMGPALHGASGTSFTLIKQVLTRELPLLPHFNIGSCDVRDVAAAHLKCMTLPEAAGNRHIIFYRTMWLKEIADILRAEFASQGYHPPSLSLPNWALWLASWFSATLASRYKSVTLPLYFDNSRMKNVLKIDPIPPEKSLVDMVYSMIEGGHIPKTDQYRGPPSK</sequence>
<dbReference type="Pfam" id="PF01370">
    <property type="entry name" value="Epimerase"/>
    <property type="match status" value="1"/>
</dbReference>
<keyword evidence="5" id="KW-1185">Reference proteome</keyword>
<keyword evidence="1" id="KW-0560">Oxidoreductase</keyword>
<dbReference type="GO" id="GO:0016616">
    <property type="term" value="F:oxidoreductase activity, acting on the CH-OH group of donors, NAD or NADP as acceptor"/>
    <property type="evidence" value="ECO:0007669"/>
    <property type="project" value="TreeGrafter"/>
</dbReference>
<dbReference type="InterPro" id="IPR001509">
    <property type="entry name" value="Epimerase_deHydtase"/>
</dbReference>
<accession>A0AAE0YQN3</accession>
<comment type="caution">
    <text evidence="4">The sequence shown here is derived from an EMBL/GenBank/DDBJ whole genome shotgun (WGS) entry which is preliminary data.</text>
</comment>
<evidence type="ECO:0000259" key="3">
    <source>
        <dbReference type="Pfam" id="PF01370"/>
    </source>
</evidence>
<feature type="domain" description="NAD-dependent epimerase/dehydratase" evidence="3">
    <location>
        <begin position="7"/>
        <end position="250"/>
    </location>
</feature>
<dbReference type="AlphaFoldDB" id="A0AAE0YQN3"/>
<evidence type="ECO:0000256" key="2">
    <source>
        <dbReference type="ARBA" id="ARBA00023445"/>
    </source>
</evidence>